<dbReference type="GO" id="GO:0005829">
    <property type="term" value="C:cytosol"/>
    <property type="evidence" value="ECO:0007669"/>
    <property type="project" value="TreeGrafter"/>
</dbReference>
<reference evidence="3 4" key="1">
    <citation type="submission" date="2018-04" db="EMBL/GenBank/DDBJ databases">
        <title>Genomic Encyclopedia of Archaeal and Bacterial Type Strains, Phase II (KMG-II): from individual species to whole genera.</title>
        <authorList>
            <person name="Goeker M."/>
        </authorList>
    </citation>
    <scope>NUCLEOTIDE SEQUENCE [LARGE SCALE GENOMIC DNA]</scope>
    <source>
        <strain evidence="3 4">DSM 23382</strain>
    </source>
</reference>
<comment type="caution">
    <text evidence="3">The sequence shown here is derived from an EMBL/GenBank/DDBJ whole genome shotgun (WGS) entry which is preliminary data.</text>
</comment>
<dbReference type="UniPathway" id="UPA00060"/>
<evidence type="ECO:0000313" key="4">
    <source>
        <dbReference type="Proteomes" id="UP000244081"/>
    </source>
</evidence>
<dbReference type="GO" id="GO:0009228">
    <property type="term" value="P:thiamine biosynthetic process"/>
    <property type="evidence" value="ECO:0007669"/>
    <property type="project" value="UniProtKB-KW"/>
</dbReference>
<feature type="domain" description="Thiaminase-2/PQQC" evidence="2">
    <location>
        <begin position="18"/>
        <end position="223"/>
    </location>
</feature>
<accession>A0A2T5V9Y2</accession>
<sequence>MMAPSSSLFERLKAAASDEWSAYTDHAFVRGLGDGSLPQACFRHYLAQDYLFLIHFARAYALAVYKSRNLADMRSAGKTMSALLDMEMGLHVRLCAGWGLSEADLEATPEASATMAYTRYVLEEGMRGDLLDLHVALVPCVIGYWEIGKALAAWPGALEEINPYHEWIGEYSTEAYREVAEEASARLDRLAGGNLSESRFADLVRIFRQATKLEVDFWQMGLDLAD</sequence>
<dbReference type="InterPro" id="IPR004305">
    <property type="entry name" value="Thiaminase-2/PQQC"/>
</dbReference>
<dbReference type="EC" id="3.5.99.2" evidence="1"/>
<evidence type="ECO:0000313" key="3">
    <source>
        <dbReference type="EMBL" id="PTW60558.1"/>
    </source>
</evidence>
<dbReference type="Pfam" id="PF03070">
    <property type="entry name" value="TENA_THI-4"/>
    <property type="match status" value="1"/>
</dbReference>
<comment type="similarity">
    <text evidence="1">Belongs to the TenA family.</text>
</comment>
<comment type="pathway">
    <text evidence="1">Cofactor biosynthesis; thiamine diphosphate biosynthesis.</text>
</comment>
<dbReference type="PANTHER" id="PTHR43198">
    <property type="entry name" value="BIFUNCTIONAL TH2 PROTEIN"/>
    <property type="match status" value="1"/>
</dbReference>
<comment type="function">
    <text evidence="1">Catalyzes an amino-pyrimidine hydrolysis reaction at the C5' of the pyrimidine moiety of thiamine compounds, a reaction that is part of a thiamine salvage pathway.</text>
</comment>
<dbReference type="SUPFAM" id="SSF48613">
    <property type="entry name" value="Heme oxygenase-like"/>
    <property type="match status" value="1"/>
</dbReference>
<keyword evidence="1" id="KW-0784">Thiamine biosynthesis</keyword>
<dbReference type="NCBIfam" id="TIGR04306">
    <property type="entry name" value="salvage_TenA"/>
    <property type="match status" value="1"/>
</dbReference>
<comment type="catalytic activity">
    <reaction evidence="1">
        <text>4-amino-5-aminomethyl-2-methylpyrimidine + H2O = 4-amino-5-hydroxymethyl-2-methylpyrimidine + NH4(+)</text>
        <dbReference type="Rhea" id="RHEA:31799"/>
        <dbReference type="ChEBI" id="CHEBI:15377"/>
        <dbReference type="ChEBI" id="CHEBI:16892"/>
        <dbReference type="ChEBI" id="CHEBI:28938"/>
        <dbReference type="ChEBI" id="CHEBI:63416"/>
        <dbReference type="EC" id="3.5.99.2"/>
    </reaction>
</comment>
<protein>
    <recommendedName>
        <fullName evidence="1">Aminopyrimidine aminohydrolase</fullName>
        <ecNumber evidence="1">3.5.99.2</ecNumber>
    </recommendedName>
</protein>
<dbReference type="AlphaFoldDB" id="A0A2T5V9Y2"/>
<dbReference type="PANTHER" id="PTHR43198:SF2">
    <property type="entry name" value="SI:CH1073-67J19.1-RELATED"/>
    <property type="match status" value="1"/>
</dbReference>
<dbReference type="GO" id="GO:0009229">
    <property type="term" value="P:thiamine diphosphate biosynthetic process"/>
    <property type="evidence" value="ECO:0007669"/>
    <property type="project" value="UniProtKB-UniPathway"/>
</dbReference>
<gene>
    <name evidence="3" type="ORF">C8N35_104183</name>
</gene>
<name>A0A2T5V9Y2_9HYPH</name>
<dbReference type="GO" id="GO:0050334">
    <property type="term" value="F:thiaminase activity"/>
    <property type="evidence" value="ECO:0007669"/>
    <property type="project" value="UniProtKB-EC"/>
</dbReference>
<keyword evidence="4" id="KW-1185">Reference proteome</keyword>
<evidence type="ECO:0000256" key="1">
    <source>
        <dbReference type="RuleBase" id="RU363093"/>
    </source>
</evidence>
<proteinExistence type="inferred from homology"/>
<dbReference type="InterPro" id="IPR016084">
    <property type="entry name" value="Haem_Oase-like_multi-hlx"/>
</dbReference>
<dbReference type="EMBL" id="QAYG01000004">
    <property type="protein sequence ID" value="PTW60558.1"/>
    <property type="molecule type" value="Genomic_DNA"/>
</dbReference>
<evidence type="ECO:0000259" key="2">
    <source>
        <dbReference type="Pfam" id="PF03070"/>
    </source>
</evidence>
<dbReference type="CDD" id="cd19367">
    <property type="entry name" value="TenA_C_ScTHI20-like"/>
    <property type="match status" value="1"/>
</dbReference>
<keyword evidence="1" id="KW-0378">Hydrolase</keyword>
<dbReference type="InterPro" id="IPR050967">
    <property type="entry name" value="Thiamine_Salvage_TenA"/>
</dbReference>
<dbReference type="InterPro" id="IPR027574">
    <property type="entry name" value="Thiaminase_II"/>
</dbReference>
<dbReference type="Proteomes" id="UP000244081">
    <property type="component" value="Unassembled WGS sequence"/>
</dbReference>
<organism evidence="3 4">
    <name type="scientific">Breoghania corrubedonensis</name>
    <dbReference type="NCBI Taxonomy" id="665038"/>
    <lineage>
        <taxon>Bacteria</taxon>
        <taxon>Pseudomonadati</taxon>
        <taxon>Pseudomonadota</taxon>
        <taxon>Alphaproteobacteria</taxon>
        <taxon>Hyphomicrobiales</taxon>
        <taxon>Stappiaceae</taxon>
        <taxon>Breoghania</taxon>
    </lineage>
</organism>
<dbReference type="Gene3D" id="1.20.910.10">
    <property type="entry name" value="Heme oxygenase-like"/>
    <property type="match status" value="1"/>
</dbReference>
<comment type="catalytic activity">
    <reaction evidence="1">
        <text>thiamine + H2O = 5-(2-hydroxyethyl)-4-methylthiazole + 4-amino-5-hydroxymethyl-2-methylpyrimidine + H(+)</text>
        <dbReference type="Rhea" id="RHEA:17509"/>
        <dbReference type="ChEBI" id="CHEBI:15377"/>
        <dbReference type="ChEBI" id="CHEBI:15378"/>
        <dbReference type="ChEBI" id="CHEBI:16892"/>
        <dbReference type="ChEBI" id="CHEBI:17957"/>
        <dbReference type="ChEBI" id="CHEBI:18385"/>
        <dbReference type="EC" id="3.5.99.2"/>
    </reaction>
</comment>